<feature type="region of interest" description="Disordered" evidence="1">
    <location>
        <begin position="1"/>
        <end position="23"/>
    </location>
</feature>
<evidence type="ECO:0000313" key="2">
    <source>
        <dbReference type="EMBL" id="CAH4036419.1"/>
    </source>
</evidence>
<accession>A0A9P0TQ30</accession>
<comment type="caution">
    <text evidence="2">The sequence shown here is derived from an EMBL/GenBank/DDBJ whole genome shotgun (WGS) entry which is preliminary data.</text>
</comment>
<dbReference type="AlphaFoldDB" id="A0A9P0TQ30"/>
<protein>
    <submittedName>
        <fullName evidence="2">Uncharacterized protein</fullName>
    </submittedName>
</protein>
<sequence length="106" mass="11884">MRQALEKTKGKPKRNRTPVINTPYNEDEKSSLVAYYQNVRGLKTKLLTFRTNLITVIGVQIVAITETNLDSSVCDAEVIDGDWSVIRRDRGRPGRGVMILSKAPPI</sequence>
<evidence type="ECO:0000256" key="1">
    <source>
        <dbReference type="SAM" id="MobiDB-lite"/>
    </source>
</evidence>
<dbReference type="EMBL" id="CALOZG010000075">
    <property type="protein sequence ID" value="CAH4036419.1"/>
    <property type="molecule type" value="Genomic_DNA"/>
</dbReference>
<name>A0A9P0TQ30_PIEBR</name>
<proteinExistence type="predicted"/>
<organism evidence="2 3">
    <name type="scientific">Pieris brassicae</name>
    <name type="common">White butterfly</name>
    <name type="synonym">Large white butterfly</name>
    <dbReference type="NCBI Taxonomy" id="7116"/>
    <lineage>
        <taxon>Eukaryota</taxon>
        <taxon>Metazoa</taxon>
        <taxon>Ecdysozoa</taxon>
        <taxon>Arthropoda</taxon>
        <taxon>Hexapoda</taxon>
        <taxon>Insecta</taxon>
        <taxon>Pterygota</taxon>
        <taxon>Neoptera</taxon>
        <taxon>Endopterygota</taxon>
        <taxon>Lepidoptera</taxon>
        <taxon>Glossata</taxon>
        <taxon>Ditrysia</taxon>
        <taxon>Papilionoidea</taxon>
        <taxon>Pieridae</taxon>
        <taxon>Pierinae</taxon>
        <taxon>Pieris</taxon>
    </lineage>
</organism>
<reference evidence="2" key="1">
    <citation type="submission" date="2022-05" db="EMBL/GenBank/DDBJ databases">
        <authorList>
            <person name="Okamura Y."/>
        </authorList>
    </citation>
    <scope>NUCLEOTIDE SEQUENCE</scope>
</reference>
<dbReference type="Proteomes" id="UP001152562">
    <property type="component" value="Unassembled WGS sequence"/>
</dbReference>
<keyword evidence="3" id="KW-1185">Reference proteome</keyword>
<evidence type="ECO:0000313" key="3">
    <source>
        <dbReference type="Proteomes" id="UP001152562"/>
    </source>
</evidence>
<gene>
    <name evidence="2" type="ORF">PIBRA_LOCUS12217</name>
</gene>